<dbReference type="InterPro" id="IPR015683">
    <property type="entry name" value="Ionotropic_Glu_rcpt"/>
</dbReference>
<accession>A0A7N2R096</accession>
<evidence type="ECO:0000313" key="2">
    <source>
        <dbReference type="EnsemblPlants" id="QL02p096181:mrna"/>
    </source>
</evidence>
<dbReference type="PANTHER" id="PTHR34836:SF7">
    <property type="entry name" value="RECEPTOR LIGAND BINDING REGION DOMAIN-CONTAINING PROTEIN"/>
    <property type="match status" value="1"/>
</dbReference>
<proteinExistence type="predicted"/>
<dbReference type="PANTHER" id="PTHR34836">
    <property type="entry name" value="OS06G0188250 PROTEIN"/>
    <property type="match status" value="1"/>
</dbReference>
<name>A0A7N2R096_QUELO</name>
<dbReference type="OMA" id="NTHACSK"/>
<reference evidence="3" key="1">
    <citation type="journal article" date="2016" name="G3 (Bethesda)">
        <title>First Draft Assembly and Annotation of the Genome of a California Endemic Oak Quercus lobata Nee (Fagaceae).</title>
        <authorList>
            <person name="Sork V.L."/>
            <person name="Fitz-Gibbon S.T."/>
            <person name="Puiu D."/>
            <person name="Crepeau M."/>
            <person name="Gugger P.F."/>
            <person name="Sherman R."/>
            <person name="Stevens K."/>
            <person name="Langley C.H."/>
            <person name="Pellegrini M."/>
            <person name="Salzberg S.L."/>
        </authorList>
    </citation>
    <scope>NUCLEOTIDE SEQUENCE [LARGE SCALE GENOMIC DNA]</scope>
    <source>
        <strain evidence="3">cv. SW786</strain>
    </source>
</reference>
<dbReference type="Gramene" id="QL02p096181:mrna">
    <property type="protein sequence ID" value="QL02p096181:mrna"/>
    <property type="gene ID" value="QL02p096181"/>
</dbReference>
<dbReference type="InParanoid" id="A0A7N2R096"/>
<dbReference type="AlphaFoldDB" id="A0A7N2R096"/>
<dbReference type="Proteomes" id="UP000594261">
    <property type="component" value="Chromosome 2"/>
</dbReference>
<sequence>MANLKHLFSFIILFLLSLGGNKQSMADDMIRVGVVLDLNSTVGKVAESYILMAVSDFYAVNANYRTRLSLFTRDSKDDVVGAACAGIKNTHACSKKTSVPMRRVC</sequence>
<protein>
    <submittedName>
        <fullName evidence="2">Uncharacterized protein</fullName>
    </submittedName>
</protein>
<keyword evidence="1" id="KW-0732">Signal</keyword>
<organism evidence="2 3">
    <name type="scientific">Quercus lobata</name>
    <name type="common">Valley oak</name>
    <dbReference type="NCBI Taxonomy" id="97700"/>
    <lineage>
        <taxon>Eukaryota</taxon>
        <taxon>Viridiplantae</taxon>
        <taxon>Streptophyta</taxon>
        <taxon>Embryophyta</taxon>
        <taxon>Tracheophyta</taxon>
        <taxon>Spermatophyta</taxon>
        <taxon>Magnoliopsida</taxon>
        <taxon>eudicotyledons</taxon>
        <taxon>Gunneridae</taxon>
        <taxon>Pentapetalae</taxon>
        <taxon>rosids</taxon>
        <taxon>fabids</taxon>
        <taxon>Fagales</taxon>
        <taxon>Fagaceae</taxon>
        <taxon>Quercus</taxon>
    </lineage>
</organism>
<feature type="chain" id="PRO_5029858266" evidence="1">
    <location>
        <begin position="27"/>
        <end position="105"/>
    </location>
</feature>
<evidence type="ECO:0000313" key="3">
    <source>
        <dbReference type="Proteomes" id="UP000594261"/>
    </source>
</evidence>
<reference evidence="2" key="2">
    <citation type="submission" date="2021-01" db="UniProtKB">
        <authorList>
            <consortium name="EnsemblPlants"/>
        </authorList>
    </citation>
    <scope>IDENTIFICATION</scope>
</reference>
<keyword evidence="3" id="KW-1185">Reference proteome</keyword>
<dbReference type="EnsemblPlants" id="QL02p096181:mrna">
    <property type="protein sequence ID" value="QL02p096181:mrna"/>
    <property type="gene ID" value="QL02p096181"/>
</dbReference>
<evidence type="ECO:0000256" key="1">
    <source>
        <dbReference type="SAM" id="SignalP"/>
    </source>
</evidence>
<feature type="signal peptide" evidence="1">
    <location>
        <begin position="1"/>
        <end position="26"/>
    </location>
</feature>